<feature type="compositionally biased region" description="Gly residues" evidence="1">
    <location>
        <begin position="347"/>
        <end position="358"/>
    </location>
</feature>
<protein>
    <submittedName>
        <fullName evidence="3">Uncharacterized protein</fullName>
    </submittedName>
</protein>
<evidence type="ECO:0000256" key="2">
    <source>
        <dbReference type="SAM" id="Phobius"/>
    </source>
</evidence>
<accession>A0ABP7F4P5</accession>
<sequence length="385" mass="40881">MSSGTKTVSVFLTLLGALVLALVGFCARWPLWAWGLGACGVAVLLSAGGAVARRRTERFPRHLLAEPDLPIPPVERREVRVRDVALPSVLPDYDFLFSATVRWCPVSGPDHAPLVNPGALAVDAVLTRAQEVTAARHPSRASLVQHELNGALGTMFTVRDGRAEAMAVDVRLCLSDADQERLVKLAEVRKNEAVWEHERKYEQSRRAYLGEDVLKDTGSAVVWALHRNDDKVDRTVQDIGLLAELTAAANNEELAERFHRFVPSLASALAEPNGAPALDPEEAFDGGAFAVFSRFVEDLGPVATPGDLVIVAGVVADFVAHKDPEEAERIRDRFVREGPAGPEGPEGQEGAGGPGGAAGPPSPAGTSPDGAGPRPGAAPEVEPPL</sequence>
<comment type="caution">
    <text evidence="3">The sequence shown here is derived from an EMBL/GenBank/DDBJ whole genome shotgun (WGS) entry which is preliminary data.</text>
</comment>
<dbReference type="Proteomes" id="UP001499884">
    <property type="component" value="Unassembled WGS sequence"/>
</dbReference>
<organism evidence="3 4">
    <name type="scientific">Streptomyces tremellae</name>
    <dbReference type="NCBI Taxonomy" id="1124239"/>
    <lineage>
        <taxon>Bacteria</taxon>
        <taxon>Bacillati</taxon>
        <taxon>Actinomycetota</taxon>
        <taxon>Actinomycetes</taxon>
        <taxon>Kitasatosporales</taxon>
        <taxon>Streptomycetaceae</taxon>
        <taxon>Streptomyces</taxon>
    </lineage>
</organism>
<keyword evidence="2" id="KW-1133">Transmembrane helix</keyword>
<gene>
    <name evidence="3" type="ORF">GCM10023082_29830</name>
</gene>
<dbReference type="RefSeq" id="WP_345646539.1">
    <property type="nucleotide sequence ID" value="NZ_BAABEP010000017.1"/>
</dbReference>
<feature type="transmembrane region" description="Helical" evidence="2">
    <location>
        <begin position="31"/>
        <end position="52"/>
    </location>
</feature>
<name>A0ABP7F4P5_9ACTN</name>
<feature type="compositionally biased region" description="Low complexity" evidence="1">
    <location>
        <begin position="364"/>
        <end position="385"/>
    </location>
</feature>
<evidence type="ECO:0000313" key="3">
    <source>
        <dbReference type="EMBL" id="GAA3730179.1"/>
    </source>
</evidence>
<keyword evidence="4" id="KW-1185">Reference proteome</keyword>
<evidence type="ECO:0000313" key="4">
    <source>
        <dbReference type="Proteomes" id="UP001499884"/>
    </source>
</evidence>
<keyword evidence="2" id="KW-0812">Transmembrane</keyword>
<feature type="region of interest" description="Disordered" evidence="1">
    <location>
        <begin position="329"/>
        <end position="385"/>
    </location>
</feature>
<evidence type="ECO:0000256" key="1">
    <source>
        <dbReference type="SAM" id="MobiDB-lite"/>
    </source>
</evidence>
<reference evidence="4" key="1">
    <citation type="journal article" date="2019" name="Int. J. Syst. Evol. Microbiol.">
        <title>The Global Catalogue of Microorganisms (GCM) 10K type strain sequencing project: providing services to taxonomists for standard genome sequencing and annotation.</title>
        <authorList>
            <consortium name="The Broad Institute Genomics Platform"/>
            <consortium name="The Broad Institute Genome Sequencing Center for Infectious Disease"/>
            <person name="Wu L."/>
            <person name="Ma J."/>
        </authorList>
    </citation>
    <scope>NUCLEOTIDE SEQUENCE [LARGE SCALE GENOMIC DNA]</scope>
    <source>
        <strain evidence="4">JCM 30846</strain>
    </source>
</reference>
<proteinExistence type="predicted"/>
<keyword evidence="2" id="KW-0472">Membrane</keyword>
<dbReference type="EMBL" id="BAABEP010000017">
    <property type="protein sequence ID" value="GAA3730179.1"/>
    <property type="molecule type" value="Genomic_DNA"/>
</dbReference>